<name>A0AB38XN41_9ACTO</name>
<dbReference type="RefSeq" id="WP_004808427.1">
    <property type="nucleotide sequence ID" value="NZ_CP116394.1"/>
</dbReference>
<feature type="region of interest" description="Disordered" evidence="3">
    <location>
        <begin position="1"/>
        <end position="24"/>
    </location>
</feature>
<protein>
    <submittedName>
        <fullName evidence="5">Fic family protein</fullName>
    </submittedName>
</protein>
<keyword evidence="2" id="KW-0547">Nucleotide-binding</keyword>
<dbReference type="InterPro" id="IPR025758">
    <property type="entry name" value="Fic/DOC_N"/>
</dbReference>
<dbReference type="Proteomes" id="UP001211044">
    <property type="component" value="Chromosome"/>
</dbReference>
<reference evidence="5" key="1">
    <citation type="submission" date="2023-01" db="EMBL/GenBank/DDBJ databases">
        <title>Comparative Genomic Analysis of the Clinically-Derived Winkia Strain NY0527 Provides Evidence into the Taxonomic Reassignment of Winkia neuii and Characterizes Their Virulence Traits.</title>
        <authorList>
            <person name="Cai X."/>
            <person name="Peng Y."/>
            <person name="Li M."/>
            <person name="Qiu Y."/>
            <person name="Wang Y."/>
            <person name="Xu L."/>
            <person name="Hou Q."/>
        </authorList>
    </citation>
    <scope>NUCLEOTIDE SEQUENCE</scope>
    <source>
        <strain evidence="5">NY0527</strain>
    </source>
</reference>
<accession>A0AB38XN41</accession>
<dbReference type="Gene3D" id="1.10.3290.10">
    <property type="entry name" value="Fido-like domain"/>
    <property type="match status" value="1"/>
</dbReference>
<evidence type="ECO:0000256" key="3">
    <source>
        <dbReference type="SAM" id="MobiDB-lite"/>
    </source>
</evidence>
<dbReference type="PROSITE" id="PS51459">
    <property type="entry name" value="FIDO"/>
    <property type="match status" value="1"/>
</dbReference>
<dbReference type="InterPro" id="IPR036597">
    <property type="entry name" value="Fido-like_dom_sf"/>
</dbReference>
<feature type="binding site" evidence="2">
    <location>
        <begin position="222"/>
        <end position="229"/>
    </location>
    <ligand>
        <name>ATP</name>
        <dbReference type="ChEBI" id="CHEBI:30616"/>
    </ligand>
</feature>
<dbReference type="EMBL" id="CP116394">
    <property type="protein sequence ID" value="WCE45772.1"/>
    <property type="molecule type" value="Genomic_DNA"/>
</dbReference>
<dbReference type="Pfam" id="PF13784">
    <property type="entry name" value="Fic_N"/>
    <property type="match status" value="1"/>
</dbReference>
<dbReference type="PANTHER" id="PTHR13504">
    <property type="entry name" value="FIDO DOMAIN-CONTAINING PROTEIN DDB_G0283145"/>
    <property type="match status" value="1"/>
</dbReference>
<organism evidence="5 6">
    <name type="scientific">Winkia neuii subsp. anitrata</name>
    <dbReference type="NCBI Taxonomy" id="29318"/>
    <lineage>
        <taxon>Bacteria</taxon>
        <taxon>Bacillati</taxon>
        <taxon>Actinomycetota</taxon>
        <taxon>Actinomycetes</taxon>
        <taxon>Actinomycetales</taxon>
        <taxon>Actinomycetaceae</taxon>
        <taxon>Winkia</taxon>
    </lineage>
</organism>
<dbReference type="SUPFAM" id="SSF140931">
    <property type="entry name" value="Fic-like"/>
    <property type="match status" value="1"/>
</dbReference>
<evidence type="ECO:0000313" key="6">
    <source>
        <dbReference type="Proteomes" id="UP001211044"/>
    </source>
</evidence>
<evidence type="ECO:0000256" key="1">
    <source>
        <dbReference type="PIRSR" id="PIRSR640198-1"/>
    </source>
</evidence>
<dbReference type="InterPro" id="IPR003812">
    <property type="entry name" value="Fido"/>
</dbReference>
<evidence type="ECO:0000259" key="4">
    <source>
        <dbReference type="PROSITE" id="PS51459"/>
    </source>
</evidence>
<dbReference type="InterPro" id="IPR040198">
    <property type="entry name" value="Fido_containing"/>
</dbReference>
<evidence type="ECO:0000256" key="2">
    <source>
        <dbReference type="PIRSR" id="PIRSR640198-2"/>
    </source>
</evidence>
<dbReference type="AlphaFoldDB" id="A0AB38XN41"/>
<feature type="region of interest" description="Disordered" evidence="3">
    <location>
        <begin position="405"/>
        <end position="425"/>
    </location>
</feature>
<dbReference type="KEGG" id="wne:PIG85_09015"/>
<proteinExistence type="predicted"/>
<dbReference type="Pfam" id="PF02661">
    <property type="entry name" value="Fic"/>
    <property type="match status" value="1"/>
</dbReference>
<gene>
    <name evidence="5" type="ORF">PIG85_09015</name>
</gene>
<keyword evidence="2" id="KW-0067">ATP-binding</keyword>
<dbReference type="GO" id="GO:0005524">
    <property type="term" value="F:ATP binding"/>
    <property type="evidence" value="ECO:0007669"/>
    <property type="project" value="UniProtKB-KW"/>
</dbReference>
<feature type="domain" description="Fido" evidence="4">
    <location>
        <begin position="137"/>
        <end position="283"/>
    </location>
</feature>
<dbReference type="PANTHER" id="PTHR13504:SF38">
    <property type="entry name" value="FIDO DOMAIN-CONTAINING PROTEIN"/>
    <property type="match status" value="1"/>
</dbReference>
<sequence length="425" mass="47009">MGRFEERFWESNPNAHSKHGRSSGPYRAYIPQKLCEGVPIAADVAKRAGRLERRINAAFPTKIASGLESIARLLVRREAVASSKIEGLQTSAKKLAQAELALNLGEAGEGSGTAYDVVRNIKAHEDAVNSLAASEETTLADLERIQQTIVDRKEICGLRQTQNWLGGDKYHPLDAEYVPPPPEYVQPLLEDLTEYIDGATHGALIQAALVHAQFESIHPFADGNGRLGRILIHVVLARRGLLLGPLPISVVLQTQSEAYAKGLMSFREGEHAGGQGVNTWLRAFLDAVEIAIDNTKSLQRELDELVKGWKQQYLDYYAAEHKNSPRADSAPIRLLDSLPQMPIFTVELVQERLDLSRQSARKACSELEQAGIIGPTSASARSRGWWHQGLFELITHSERKLASSRWDTRLSPPELPVPHLPGRQK</sequence>
<evidence type="ECO:0000313" key="5">
    <source>
        <dbReference type="EMBL" id="WCE45772.1"/>
    </source>
</evidence>
<feature type="active site" evidence="1">
    <location>
        <position position="218"/>
    </location>
</feature>